<evidence type="ECO:0000313" key="10">
    <source>
        <dbReference type="EMBL" id="MFC5367967.1"/>
    </source>
</evidence>
<keyword evidence="5" id="KW-0489">Methyltransferase</keyword>
<evidence type="ECO:0000256" key="9">
    <source>
        <dbReference type="ARBA" id="ARBA00029295"/>
    </source>
</evidence>
<dbReference type="Proteomes" id="UP001596201">
    <property type="component" value="Unassembled WGS sequence"/>
</dbReference>
<dbReference type="PANTHER" id="PTHR11579:SF0">
    <property type="entry name" value="PROTEIN-L-ISOASPARTATE(D-ASPARTATE) O-METHYLTRANSFERASE"/>
    <property type="match status" value="1"/>
</dbReference>
<evidence type="ECO:0000256" key="2">
    <source>
        <dbReference type="ARBA" id="ARBA00005369"/>
    </source>
</evidence>
<dbReference type="GO" id="GO:0005737">
    <property type="term" value="C:cytoplasm"/>
    <property type="evidence" value="ECO:0007669"/>
    <property type="project" value="UniProtKB-SubCell"/>
</dbReference>
<dbReference type="InterPro" id="IPR000682">
    <property type="entry name" value="PCMT"/>
</dbReference>
<evidence type="ECO:0000313" key="11">
    <source>
        <dbReference type="Proteomes" id="UP001596201"/>
    </source>
</evidence>
<evidence type="ECO:0000256" key="6">
    <source>
        <dbReference type="ARBA" id="ARBA00022679"/>
    </source>
</evidence>
<comment type="function">
    <text evidence="8">Catalyzes the methyl esterification of L-isoaspartyl residues in peptides and proteins that result from spontaneous decomposition of normal L-aspartyl and L-asparaginyl residues. It plays a role in the repair and/or degradation of damaged proteins.</text>
</comment>
<comment type="similarity">
    <text evidence="2">Belongs to the methyltransferase superfamily. L-isoaspartyl/D-aspartyl protein methyltransferase family.</text>
</comment>
<keyword evidence="7" id="KW-0949">S-adenosyl-L-methionine</keyword>
<accession>A0ABD5RD75</accession>
<comment type="catalytic activity">
    <reaction evidence="9">
        <text>[protein]-L-isoaspartate + S-adenosyl-L-methionine = [protein]-L-isoaspartate alpha-methyl ester + S-adenosyl-L-homocysteine</text>
        <dbReference type="Rhea" id="RHEA:12705"/>
        <dbReference type="Rhea" id="RHEA-COMP:12143"/>
        <dbReference type="Rhea" id="RHEA-COMP:12144"/>
        <dbReference type="ChEBI" id="CHEBI:57856"/>
        <dbReference type="ChEBI" id="CHEBI:59789"/>
        <dbReference type="ChEBI" id="CHEBI:90596"/>
        <dbReference type="ChEBI" id="CHEBI:90598"/>
        <dbReference type="EC" id="2.1.1.77"/>
    </reaction>
</comment>
<reference evidence="10 11" key="1">
    <citation type="journal article" date="2019" name="Int. J. Syst. Evol. Microbiol.">
        <title>The Global Catalogue of Microorganisms (GCM) 10K type strain sequencing project: providing services to taxonomists for standard genome sequencing and annotation.</title>
        <authorList>
            <consortium name="The Broad Institute Genomics Platform"/>
            <consortium name="The Broad Institute Genome Sequencing Center for Infectious Disease"/>
            <person name="Wu L."/>
            <person name="Ma J."/>
        </authorList>
    </citation>
    <scope>NUCLEOTIDE SEQUENCE [LARGE SCALE GENOMIC DNA]</scope>
    <source>
        <strain evidence="10 11">CGMCC 1.12237</strain>
    </source>
</reference>
<dbReference type="SUPFAM" id="SSF53335">
    <property type="entry name" value="S-adenosyl-L-methionine-dependent methyltransferases"/>
    <property type="match status" value="1"/>
</dbReference>
<evidence type="ECO:0000256" key="8">
    <source>
        <dbReference type="ARBA" id="ARBA00025330"/>
    </source>
</evidence>
<comment type="caution">
    <text evidence="10">The sequence shown here is derived from an EMBL/GenBank/DDBJ whole genome shotgun (WGS) entry which is preliminary data.</text>
</comment>
<sequence length="251" mass="27949">MDSRVLRDDMVDALEHALADGLDERVVDAMRRVPRHEFVAERPYDNRDSEHEGTRVLAPATVARMLAALDPQEGDETLVVGAGVGYTSAVLAELVGDRHVHAVDITRRLVWEARSNLDDAGYGAVLVDCRNGADGLPEYAPFDRILVEAAAIDPPRRLVSQLADDGRLVLPLGGPEQELTAVERTGDDSERDSTVVGRFGEVAFSPMLVEGEQHGRVARNRTHREDQEYAERGWHARTGWEQDWVDWDEHL</sequence>
<evidence type="ECO:0000256" key="4">
    <source>
        <dbReference type="ARBA" id="ARBA00022490"/>
    </source>
</evidence>
<name>A0ABD5RD75_9EURY</name>
<dbReference type="RefSeq" id="WP_227230207.1">
    <property type="nucleotide sequence ID" value="NZ_JAJCVJ010000002.1"/>
</dbReference>
<dbReference type="Gene3D" id="3.40.50.150">
    <property type="entry name" value="Vaccinia Virus protein VP39"/>
    <property type="match status" value="1"/>
</dbReference>
<protein>
    <recommendedName>
        <fullName evidence="3">protein-L-isoaspartate(D-aspartate) O-methyltransferase</fullName>
        <ecNumber evidence="3">2.1.1.77</ecNumber>
    </recommendedName>
</protein>
<dbReference type="AlphaFoldDB" id="A0ABD5RD75"/>
<dbReference type="PANTHER" id="PTHR11579">
    <property type="entry name" value="PROTEIN-L-ISOASPARTATE O-METHYLTRANSFERASE"/>
    <property type="match status" value="1"/>
</dbReference>
<comment type="subcellular location">
    <subcellularLocation>
        <location evidence="1">Cytoplasm</location>
    </subcellularLocation>
</comment>
<proteinExistence type="inferred from homology"/>
<organism evidence="10 11">
    <name type="scientific">Salinirubrum litoreum</name>
    <dbReference type="NCBI Taxonomy" id="1126234"/>
    <lineage>
        <taxon>Archaea</taxon>
        <taxon>Methanobacteriati</taxon>
        <taxon>Methanobacteriota</taxon>
        <taxon>Stenosarchaea group</taxon>
        <taxon>Halobacteria</taxon>
        <taxon>Halobacteriales</taxon>
        <taxon>Haloferacaceae</taxon>
        <taxon>Salinirubrum</taxon>
    </lineage>
</organism>
<dbReference type="GO" id="GO:0032259">
    <property type="term" value="P:methylation"/>
    <property type="evidence" value="ECO:0007669"/>
    <property type="project" value="UniProtKB-KW"/>
</dbReference>
<dbReference type="InterPro" id="IPR029063">
    <property type="entry name" value="SAM-dependent_MTases_sf"/>
</dbReference>
<keyword evidence="4" id="KW-0963">Cytoplasm</keyword>
<evidence type="ECO:0000256" key="7">
    <source>
        <dbReference type="ARBA" id="ARBA00022691"/>
    </source>
</evidence>
<dbReference type="EMBL" id="JBHSKX010000002">
    <property type="protein sequence ID" value="MFC5367967.1"/>
    <property type="molecule type" value="Genomic_DNA"/>
</dbReference>
<keyword evidence="11" id="KW-1185">Reference proteome</keyword>
<dbReference type="Pfam" id="PF01135">
    <property type="entry name" value="PCMT"/>
    <property type="match status" value="1"/>
</dbReference>
<evidence type="ECO:0000256" key="5">
    <source>
        <dbReference type="ARBA" id="ARBA00022603"/>
    </source>
</evidence>
<dbReference type="EC" id="2.1.1.77" evidence="3"/>
<keyword evidence="6" id="KW-0808">Transferase</keyword>
<gene>
    <name evidence="10" type="ORF">ACFPJ5_13605</name>
</gene>
<dbReference type="GO" id="GO:0004719">
    <property type="term" value="F:protein-L-isoaspartate (D-aspartate) O-methyltransferase activity"/>
    <property type="evidence" value="ECO:0007669"/>
    <property type="project" value="UniProtKB-EC"/>
</dbReference>
<evidence type="ECO:0000256" key="3">
    <source>
        <dbReference type="ARBA" id="ARBA00011890"/>
    </source>
</evidence>
<evidence type="ECO:0000256" key="1">
    <source>
        <dbReference type="ARBA" id="ARBA00004496"/>
    </source>
</evidence>